<comment type="caution">
    <text evidence="3">The sequence shown here is derived from an EMBL/GenBank/DDBJ whole genome shotgun (WGS) entry which is preliminary data.</text>
</comment>
<dbReference type="AlphaFoldDB" id="A0AAV9BEW4"/>
<sequence>MTWTNNKSMILSVNFSDRSMVRSILLRGGYGPRFACGFYCNGGGCDTYLFAIFIVQANGGSGITLKELPQVVWSANRNHPIKENATLELTRDGDLVLKDVDNTVVWSSNTSRKSVVGLNLT</sequence>
<dbReference type="Pfam" id="PF01453">
    <property type="entry name" value="B_lectin"/>
    <property type="match status" value="1"/>
</dbReference>
<protein>
    <recommendedName>
        <fullName evidence="2">Bulb-type lectin domain-containing protein</fullName>
    </recommendedName>
</protein>
<dbReference type="Gene3D" id="2.90.10.10">
    <property type="entry name" value="Bulb-type lectin domain"/>
    <property type="match status" value="1"/>
</dbReference>
<name>A0AAV9BEW4_ACOGR</name>
<dbReference type="InterPro" id="IPR051343">
    <property type="entry name" value="G-type_lectin_kinases/EP1-like"/>
</dbReference>
<keyword evidence="1" id="KW-0732">Signal</keyword>
<evidence type="ECO:0000313" key="3">
    <source>
        <dbReference type="EMBL" id="KAK1274687.1"/>
    </source>
</evidence>
<dbReference type="PANTHER" id="PTHR47976:SF30">
    <property type="entry name" value="RECEPTOR-LIKE SERINE_THREONINE-PROTEIN KINASE"/>
    <property type="match status" value="1"/>
</dbReference>
<organism evidence="3 4">
    <name type="scientific">Acorus gramineus</name>
    <name type="common">Dwarf sweet flag</name>
    <dbReference type="NCBI Taxonomy" id="55184"/>
    <lineage>
        <taxon>Eukaryota</taxon>
        <taxon>Viridiplantae</taxon>
        <taxon>Streptophyta</taxon>
        <taxon>Embryophyta</taxon>
        <taxon>Tracheophyta</taxon>
        <taxon>Spermatophyta</taxon>
        <taxon>Magnoliopsida</taxon>
        <taxon>Liliopsida</taxon>
        <taxon>Acoraceae</taxon>
        <taxon>Acorus</taxon>
    </lineage>
</organism>
<reference evidence="3" key="2">
    <citation type="submission" date="2023-06" db="EMBL/GenBank/DDBJ databases">
        <authorList>
            <person name="Ma L."/>
            <person name="Liu K.-W."/>
            <person name="Li Z."/>
            <person name="Hsiao Y.-Y."/>
            <person name="Qi Y."/>
            <person name="Fu T."/>
            <person name="Tang G."/>
            <person name="Zhang D."/>
            <person name="Sun W.-H."/>
            <person name="Liu D.-K."/>
            <person name="Li Y."/>
            <person name="Chen G.-Z."/>
            <person name="Liu X.-D."/>
            <person name="Liao X.-Y."/>
            <person name="Jiang Y.-T."/>
            <person name="Yu X."/>
            <person name="Hao Y."/>
            <person name="Huang J."/>
            <person name="Zhao X.-W."/>
            <person name="Ke S."/>
            <person name="Chen Y.-Y."/>
            <person name="Wu W.-L."/>
            <person name="Hsu J.-L."/>
            <person name="Lin Y.-F."/>
            <person name="Huang M.-D."/>
            <person name="Li C.-Y."/>
            <person name="Huang L."/>
            <person name="Wang Z.-W."/>
            <person name="Zhao X."/>
            <person name="Zhong W.-Y."/>
            <person name="Peng D.-H."/>
            <person name="Ahmad S."/>
            <person name="Lan S."/>
            <person name="Zhang J.-S."/>
            <person name="Tsai W.-C."/>
            <person name="Van De Peer Y."/>
            <person name="Liu Z.-J."/>
        </authorList>
    </citation>
    <scope>NUCLEOTIDE SEQUENCE</scope>
    <source>
        <strain evidence="3">SCP</strain>
        <tissue evidence="3">Leaves</tissue>
    </source>
</reference>
<proteinExistence type="predicted"/>
<dbReference type="SUPFAM" id="SSF51110">
    <property type="entry name" value="alpha-D-mannose-specific plant lectins"/>
    <property type="match status" value="1"/>
</dbReference>
<dbReference type="Proteomes" id="UP001179952">
    <property type="component" value="Unassembled WGS sequence"/>
</dbReference>
<dbReference type="InterPro" id="IPR036426">
    <property type="entry name" value="Bulb-type_lectin_dom_sf"/>
</dbReference>
<evidence type="ECO:0000313" key="4">
    <source>
        <dbReference type="Proteomes" id="UP001179952"/>
    </source>
</evidence>
<dbReference type="PROSITE" id="PS50927">
    <property type="entry name" value="BULB_LECTIN"/>
    <property type="match status" value="1"/>
</dbReference>
<reference evidence="3" key="1">
    <citation type="journal article" date="2023" name="Nat. Commun.">
        <title>Diploid and tetraploid genomes of Acorus and the evolution of monocots.</title>
        <authorList>
            <person name="Ma L."/>
            <person name="Liu K.W."/>
            <person name="Li Z."/>
            <person name="Hsiao Y.Y."/>
            <person name="Qi Y."/>
            <person name="Fu T."/>
            <person name="Tang G.D."/>
            <person name="Zhang D."/>
            <person name="Sun W.H."/>
            <person name="Liu D.K."/>
            <person name="Li Y."/>
            <person name="Chen G.Z."/>
            <person name="Liu X.D."/>
            <person name="Liao X.Y."/>
            <person name="Jiang Y.T."/>
            <person name="Yu X."/>
            <person name="Hao Y."/>
            <person name="Huang J."/>
            <person name="Zhao X.W."/>
            <person name="Ke S."/>
            <person name="Chen Y.Y."/>
            <person name="Wu W.L."/>
            <person name="Hsu J.L."/>
            <person name="Lin Y.F."/>
            <person name="Huang M.D."/>
            <person name="Li C.Y."/>
            <person name="Huang L."/>
            <person name="Wang Z.W."/>
            <person name="Zhao X."/>
            <person name="Zhong W.Y."/>
            <person name="Peng D.H."/>
            <person name="Ahmad S."/>
            <person name="Lan S."/>
            <person name="Zhang J.S."/>
            <person name="Tsai W.C."/>
            <person name="Van de Peer Y."/>
            <person name="Liu Z.J."/>
        </authorList>
    </citation>
    <scope>NUCLEOTIDE SEQUENCE</scope>
    <source>
        <strain evidence="3">SCP</strain>
    </source>
</reference>
<accession>A0AAV9BEW4</accession>
<gene>
    <name evidence="3" type="ORF">QJS04_geneDACA020797</name>
</gene>
<dbReference type="EMBL" id="JAUJYN010000003">
    <property type="protein sequence ID" value="KAK1274687.1"/>
    <property type="molecule type" value="Genomic_DNA"/>
</dbReference>
<dbReference type="PANTHER" id="PTHR47976">
    <property type="entry name" value="G-TYPE LECTIN S-RECEPTOR-LIKE SERINE/THREONINE-PROTEIN KINASE SD2-5"/>
    <property type="match status" value="1"/>
</dbReference>
<feature type="domain" description="Bulb-type lectin" evidence="2">
    <location>
        <begin position="17"/>
        <end position="121"/>
    </location>
</feature>
<dbReference type="InterPro" id="IPR001480">
    <property type="entry name" value="Bulb-type_lectin_dom"/>
</dbReference>
<dbReference type="GO" id="GO:0051707">
    <property type="term" value="P:response to other organism"/>
    <property type="evidence" value="ECO:0007669"/>
    <property type="project" value="UniProtKB-ARBA"/>
</dbReference>
<evidence type="ECO:0000256" key="1">
    <source>
        <dbReference type="ARBA" id="ARBA00022729"/>
    </source>
</evidence>
<evidence type="ECO:0000259" key="2">
    <source>
        <dbReference type="PROSITE" id="PS50927"/>
    </source>
</evidence>
<keyword evidence="4" id="KW-1185">Reference proteome</keyword>